<dbReference type="InterPro" id="IPR010751">
    <property type="entry name" value="TrfA"/>
</dbReference>
<organism evidence="1 2">
    <name type="scientific">Simplicispira metamorpha</name>
    <dbReference type="NCBI Taxonomy" id="80881"/>
    <lineage>
        <taxon>Bacteria</taxon>
        <taxon>Pseudomonadati</taxon>
        <taxon>Pseudomonadota</taxon>
        <taxon>Betaproteobacteria</taxon>
        <taxon>Burkholderiales</taxon>
        <taxon>Comamonadaceae</taxon>
        <taxon>Simplicispira</taxon>
    </lineage>
</organism>
<reference evidence="1 2" key="1">
    <citation type="submission" date="2019-03" db="EMBL/GenBank/DDBJ databases">
        <title>Genomic Encyclopedia of Type Strains, Phase IV (KMG-IV): sequencing the most valuable type-strain genomes for metagenomic binning, comparative biology and taxonomic classification.</title>
        <authorList>
            <person name="Goeker M."/>
        </authorList>
    </citation>
    <scope>NUCLEOTIDE SEQUENCE [LARGE SCALE GENOMIC DNA]</scope>
    <source>
        <strain evidence="1 2">DSM 1837</strain>
    </source>
</reference>
<dbReference type="AlphaFoldDB" id="A0A4R2N553"/>
<name>A0A4R2N553_9BURK</name>
<sequence length="356" mass="40197">MTESQITKNRISEMAVQAQAARAQADRTDIGTKEKFNLLGAAQTIEVSISILKNSLKKDASETFIHDLQHNTADAELKHKRQRQSVRSEDGVFLPSWEKGNFALPNSIIRSALFSSCSNPLTVTGHQKIKTQGQNAIILDGHLVDYDRLVWAALLTIAKDTPLAESPDSPWTTVTYWQLATAMNINFGTSAKKAIRSSLLRLMSARLEVRVKHLNFNLPQLVEISLEEVPGRASRKNPDATTERIVFRIPKNVAELFGRASWTKVPESAMKFSDLVRWLAIYYSSHAQPYPLPLKDLYDFSGSTCGMAEFKNRLEQALKKLAKEETPEEIRVKSYHLDPEKKTMTVKMCRWTHQEA</sequence>
<accession>A0A4R2N553</accession>
<comment type="caution">
    <text evidence="1">The sequence shown here is derived from an EMBL/GenBank/DDBJ whole genome shotgun (WGS) entry which is preliminary data.</text>
</comment>
<evidence type="ECO:0000313" key="1">
    <source>
        <dbReference type="EMBL" id="TCP15931.1"/>
    </source>
</evidence>
<evidence type="ECO:0000313" key="2">
    <source>
        <dbReference type="Proteomes" id="UP000295182"/>
    </source>
</evidence>
<dbReference type="Pfam" id="PF07042">
    <property type="entry name" value="TrfA"/>
    <property type="match status" value="1"/>
</dbReference>
<protein>
    <submittedName>
        <fullName evidence="1">TrfA protein</fullName>
    </submittedName>
</protein>
<dbReference type="EMBL" id="SLXH01000022">
    <property type="protein sequence ID" value="TCP15931.1"/>
    <property type="molecule type" value="Genomic_DNA"/>
</dbReference>
<gene>
    <name evidence="1" type="ORF">EV674_1222</name>
</gene>
<keyword evidence="2" id="KW-1185">Reference proteome</keyword>
<proteinExistence type="predicted"/>
<dbReference type="Proteomes" id="UP000295182">
    <property type="component" value="Unassembled WGS sequence"/>
</dbReference>